<accession>A0A0M2V8Z3</accession>
<keyword evidence="1" id="KW-1133">Transmembrane helix</keyword>
<feature type="transmembrane region" description="Helical" evidence="1">
    <location>
        <begin position="72"/>
        <end position="91"/>
    </location>
</feature>
<dbReference type="GO" id="GO:0004812">
    <property type="term" value="F:aminoacyl-tRNA ligase activity"/>
    <property type="evidence" value="ECO:0007669"/>
    <property type="project" value="UniProtKB-KW"/>
</dbReference>
<dbReference type="PANTHER" id="PTHR39594:SF1">
    <property type="entry name" value="PROTEIN YCHQ"/>
    <property type="match status" value="1"/>
</dbReference>
<proteinExistence type="predicted"/>
<keyword evidence="2" id="KW-0436">Ligase</keyword>
<feature type="transmembrane region" description="Helical" evidence="1">
    <location>
        <begin position="41"/>
        <end position="60"/>
    </location>
</feature>
<keyword evidence="1" id="KW-0472">Membrane</keyword>
<dbReference type="Proteomes" id="UP000034228">
    <property type="component" value="Unassembled WGS sequence"/>
</dbReference>
<sequence>MYLIIKHTHLTIIALTLLFFLVSFALTLKGSDKVNNKLLKIGPHILYTLFIVTAIYLMVVNPLQLYPFVNGWASSKLAGFVIYVLSITLALKWAKTTLWRLVGFVSALFWFGMTARLAYAHRLKVKGAGDDVNAYIDILQSIGQSITQSMLVLVS</sequence>
<name>A0A0M2V8Z3_9GAMM</name>
<dbReference type="OrthoDB" id="5588650at2"/>
<dbReference type="AlphaFoldDB" id="A0A0M2V8Z3"/>
<evidence type="ECO:0000313" key="2">
    <source>
        <dbReference type="EMBL" id="KKO46110.1"/>
    </source>
</evidence>
<organism evidence="2 3">
    <name type="scientific">Arsukibacterium ikkense</name>
    <dbReference type="NCBI Taxonomy" id="336831"/>
    <lineage>
        <taxon>Bacteria</taxon>
        <taxon>Pseudomonadati</taxon>
        <taxon>Pseudomonadota</taxon>
        <taxon>Gammaproteobacteria</taxon>
        <taxon>Chromatiales</taxon>
        <taxon>Chromatiaceae</taxon>
        <taxon>Arsukibacterium</taxon>
    </lineage>
</organism>
<dbReference type="Pfam" id="PF04247">
    <property type="entry name" value="SirB"/>
    <property type="match status" value="1"/>
</dbReference>
<dbReference type="PATRIC" id="fig|336831.14.peg.1319"/>
<dbReference type="STRING" id="336831.WG68_07065"/>
<dbReference type="InterPro" id="IPR007360">
    <property type="entry name" value="SirB"/>
</dbReference>
<gene>
    <name evidence="2" type="ORF">WG68_07065</name>
</gene>
<evidence type="ECO:0000256" key="1">
    <source>
        <dbReference type="SAM" id="Phobius"/>
    </source>
</evidence>
<comment type="caution">
    <text evidence="2">The sequence shown here is derived from an EMBL/GenBank/DDBJ whole genome shotgun (WGS) entry which is preliminary data.</text>
</comment>
<dbReference type="PANTHER" id="PTHR39594">
    <property type="entry name" value="PROTEIN YCHQ"/>
    <property type="match status" value="1"/>
</dbReference>
<dbReference type="GO" id="GO:0005886">
    <property type="term" value="C:plasma membrane"/>
    <property type="evidence" value="ECO:0007669"/>
    <property type="project" value="TreeGrafter"/>
</dbReference>
<feature type="transmembrane region" description="Helical" evidence="1">
    <location>
        <begin position="97"/>
        <end position="119"/>
    </location>
</feature>
<dbReference type="RefSeq" id="WP_046556968.1">
    <property type="nucleotide sequence ID" value="NZ_LAHO01000005.1"/>
</dbReference>
<dbReference type="EMBL" id="LAHO01000005">
    <property type="protein sequence ID" value="KKO46110.1"/>
    <property type="molecule type" value="Genomic_DNA"/>
</dbReference>
<reference evidence="2 3" key="1">
    <citation type="submission" date="2015-03" db="EMBL/GenBank/DDBJ databases">
        <title>Draft genome sequences of two protease-producing strains of Arsukibacterium isolated from two cold and alkaline environments.</title>
        <authorList>
            <person name="Lylloff J.E."/>
            <person name="Skov L.B."/>
            <person name="Jepsen M."/>
            <person name="Hallin P.F."/>
            <person name="Sorensen S.J."/>
            <person name="Stougaard P."/>
            <person name="Glaring M.A."/>
        </authorList>
    </citation>
    <scope>NUCLEOTIDE SEQUENCE [LARGE SCALE GENOMIC DNA]</scope>
    <source>
        <strain evidence="2 3">GCM72</strain>
    </source>
</reference>
<keyword evidence="1" id="KW-0812">Transmembrane</keyword>
<keyword evidence="2" id="KW-0030">Aminoacyl-tRNA synthetase</keyword>
<keyword evidence="3" id="KW-1185">Reference proteome</keyword>
<evidence type="ECO:0000313" key="3">
    <source>
        <dbReference type="Proteomes" id="UP000034228"/>
    </source>
</evidence>
<protein>
    <submittedName>
        <fullName evidence="2">Tryptophanyl-tRNA synthetase</fullName>
    </submittedName>
</protein>